<feature type="repeat" description="PPR" evidence="2">
    <location>
        <begin position="183"/>
        <end position="217"/>
    </location>
</feature>
<dbReference type="InterPro" id="IPR011990">
    <property type="entry name" value="TPR-like_helical_dom_sf"/>
</dbReference>
<feature type="repeat" description="PPR" evidence="2">
    <location>
        <begin position="113"/>
        <end position="147"/>
    </location>
</feature>
<protein>
    <recommendedName>
        <fullName evidence="5">Pentatricopeptide repeat-containing protein</fullName>
    </recommendedName>
</protein>
<accession>A0A9Q0EZA1</accession>
<dbReference type="Proteomes" id="UP001141552">
    <property type="component" value="Unassembled WGS sequence"/>
</dbReference>
<keyword evidence="4" id="KW-1185">Reference proteome</keyword>
<organism evidence="3 4">
    <name type="scientific">Turnera subulata</name>
    <dbReference type="NCBI Taxonomy" id="218843"/>
    <lineage>
        <taxon>Eukaryota</taxon>
        <taxon>Viridiplantae</taxon>
        <taxon>Streptophyta</taxon>
        <taxon>Embryophyta</taxon>
        <taxon>Tracheophyta</taxon>
        <taxon>Spermatophyta</taxon>
        <taxon>Magnoliopsida</taxon>
        <taxon>eudicotyledons</taxon>
        <taxon>Gunneridae</taxon>
        <taxon>Pentapetalae</taxon>
        <taxon>rosids</taxon>
        <taxon>fabids</taxon>
        <taxon>Malpighiales</taxon>
        <taxon>Passifloraceae</taxon>
        <taxon>Turnera</taxon>
    </lineage>
</organism>
<reference evidence="3" key="1">
    <citation type="submission" date="2022-02" db="EMBL/GenBank/DDBJ databases">
        <authorList>
            <person name="Henning P.M."/>
            <person name="McCubbin A.G."/>
            <person name="Shore J.S."/>
        </authorList>
    </citation>
    <scope>NUCLEOTIDE SEQUENCE</scope>
    <source>
        <strain evidence="3">F60SS</strain>
        <tissue evidence="3">Leaves</tissue>
    </source>
</reference>
<dbReference type="PANTHER" id="PTHR47926">
    <property type="entry name" value="PENTATRICOPEPTIDE REPEAT-CONTAINING PROTEIN"/>
    <property type="match status" value="1"/>
</dbReference>
<proteinExistence type="predicted"/>
<dbReference type="AlphaFoldDB" id="A0A9Q0EZA1"/>
<dbReference type="GO" id="GO:0003723">
    <property type="term" value="F:RNA binding"/>
    <property type="evidence" value="ECO:0007669"/>
    <property type="project" value="InterPro"/>
</dbReference>
<gene>
    <name evidence="3" type="ORF">Tsubulata_022706</name>
</gene>
<dbReference type="GO" id="GO:0009451">
    <property type="term" value="P:RNA modification"/>
    <property type="evidence" value="ECO:0007669"/>
    <property type="project" value="InterPro"/>
</dbReference>
<comment type="caution">
    <text evidence="3">The sequence shown here is derived from an EMBL/GenBank/DDBJ whole genome shotgun (WGS) entry which is preliminary data.</text>
</comment>
<dbReference type="Gene3D" id="1.25.40.10">
    <property type="entry name" value="Tetratricopeptide repeat domain"/>
    <property type="match status" value="2"/>
</dbReference>
<dbReference type="Pfam" id="PF01535">
    <property type="entry name" value="PPR"/>
    <property type="match status" value="3"/>
</dbReference>
<dbReference type="NCBIfam" id="TIGR00756">
    <property type="entry name" value="PPR"/>
    <property type="match status" value="2"/>
</dbReference>
<evidence type="ECO:0000313" key="4">
    <source>
        <dbReference type="Proteomes" id="UP001141552"/>
    </source>
</evidence>
<dbReference type="PROSITE" id="PS51375">
    <property type="entry name" value="PPR"/>
    <property type="match status" value="2"/>
</dbReference>
<evidence type="ECO:0008006" key="5">
    <source>
        <dbReference type="Google" id="ProtNLM"/>
    </source>
</evidence>
<dbReference type="EMBL" id="JAKUCV010007742">
    <property type="protein sequence ID" value="KAJ4822173.1"/>
    <property type="molecule type" value="Genomic_DNA"/>
</dbReference>
<reference evidence="3" key="2">
    <citation type="journal article" date="2023" name="Plants (Basel)">
        <title>Annotation of the Turnera subulata (Passifloraceae) Draft Genome Reveals the S-Locus Evolved after the Divergence of Turneroideae from Passifloroideae in a Stepwise Manner.</title>
        <authorList>
            <person name="Henning P.M."/>
            <person name="Roalson E.H."/>
            <person name="Mir W."/>
            <person name="McCubbin A.G."/>
            <person name="Shore J.S."/>
        </authorList>
    </citation>
    <scope>NUCLEOTIDE SEQUENCE</scope>
    <source>
        <strain evidence="3">F60SS</strain>
    </source>
</reference>
<evidence type="ECO:0000313" key="3">
    <source>
        <dbReference type="EMBL" id="KAJ4822173.1"/>
    </source>
</evidence>
<name>A0A9Q0EZA1_9ROSI</name>
<dbReference type="InterPro" id="IPR002885">
    <property type="entry name" value="PPR_rpt"/>
</dbReference>
<dbReference type="InterPro" id="IPR046960">
    <property type="entry name" value="PPR_At4g14850-like_plant"/>
</dbReference>
<evidence type="ECO:0000256" key="1">
    <source>
        <dbReference type="ARBA" id="ARBA00022737"/>
    </source>
</evidence>
<dbReference type="OrthoDB" id="185373at2759"/>
<keyword evidence="1" id="KW-0677">Repeat</keyword>
<evidence type="ECO:0000256" key="2">
    <source>
        <dbReference type="PROSITE-ProRule" id="PRU00708"/>
    </source>
</evidence>
<sequence>MSEELGPPRGLKNGAVMELLKAMEREEILEVFSSPPSSRRIMAPCLSVVPSLGLIAQYAIGKQQKRGRILHAHLIINGVARLTYFATKLVSFYTELRLLPEARKLFDKIPQSNERRWVALIGAYSRRGFYQEALGAFAEMQQHGSCPNKFVIPSVLKACGHVLDLRTGRLLHCVVLKGEVVSDAFVVSSLIDMYSKCGRVEKAWWVFDTMVEKDLVALNAMVLGYVQHGLVNKGYALLEQMQALGAWSLLWLLGIL</sequence>